<organism evidence="1 2">
    <name type="scientific">Pseudonocardia hierapolitana</name>
    <dbReference type="NCBI Taxonomy" id="1128676"/>
    <lineage>
        <taxon>Bacteria</taxon>
        <taxon>Bacillati</taxon>
        <taxon>Actinomycetota</taxon>
        <taxon>Actinomycetes</taxon>
        <taxon>Pseudonocardiales</taxon>
        <taxon>Pseudonocardiaceae</taxon>
        <taxon>Pseudonocardia</taxon>
    </lineage>
</organism>
<dbReference type="AlphaFoldDB" id="A0A561SZK1"/>
<dbReference type="RefSeq" id="WP_147259003.1">
    <property type="nucleotide sequence ID" value="NZ_VIWU01000001.1"/>
</dbReference>
<comment type="caution">
    <text evidence="1">The sequence shown here is derived from an EMBL/GenBank/DDBJ whole genome shotgun (WGS) entry which is preliminary data.</text>
</comment>
<protein>
    <submittedName>
        <fullName evidence="1">Uncharacterized protein</fullName>
    </submittedName>
</protein>
<keyword evidence="2" id="KW-1185">Reference proteome</keyword>
<dbReference type="Proteomes" id="UP000321261">
    <property type="component" value="Unassembled WGS sequence"/>
</dbReference>
<name>A0A561SZK1_9PSEU</name>
<accession>A0A561SZK1</accession>
<reference evidence="1 2" key="1">
    <citation type="submission" date="2019-06" db="EMBL/GenBank/DDBJ databases">
        <title>Sequencing the genomes of 1000 actinobacteria strains.</title>
        <authorList>
            <person name="Klenk H.-P."/>
        </authorList>
    </citation>
    <scope>NUCLEOTIDE SEQUENCE [LARGE SCALE GENOMIC DNA]</scope>
    <source>
        <strain evidence="1 2">DSM 45671</strain>
    </source>
</reference>
<sequence>METDDPTNRWAIRGDPGRLMEAAEALRGTRAEQIFGTRFPGEYVMSGIARLLDSLAREIRDNDTLSHDVVSAATEMSEHVLAYLPKIGKQR</sequence>
<dbReference type="OrthoDB" id="3577454at2"/>
<gene>
    <name evidence="1" type="ORF">FHX44_116243</name>
</gene>
<evidence type="ECO:0000313" key="1">
    <source>
        <dbReference type="EMBL" id="TWF80300.1"/>
    </source>
</evidence>
<proteinExistence type="predicted"/>
<evidence type="ECO:0000313" key="2">
    <source>
        <dbReference type="Proteomes" id="UP000321261"/>
    </source>
</evidence>
<dbReference type="EMBL" id="VIWU01000001">
    <property type="protein sequence ID" value="TWF80300.1"/>
    <property type="molecule type" value="Genomic_DNA"/>
</dbReference>